<feature type="compositionally biased region" description="Basic and acidic residues" evidence="6">
    <location>
        <begin position="1021"/>
        <end position="1046"/>
    </location>
</feature>
<dbReference type="Gene3D" id="3.40.50.300">
    <property type="entry name" value="P-loop containing nucleotide triphosphate hydrolases"/>
    <property type="match status" value="1"/>
</dbReference>
<evidence type="ECO:0000256" key="4">
    <source>
        <dbReference type="ARBA" id="ARBA00022801"/>
    </source>
</evidence>
<feature type="region of interest" description="Disordered" evidence="6">
    <location>
        <begin position="1008"/>
        <end position="1046"/>
    </location>
</feature>
<comment type="caution">
    <text evidence="10">The sequence shown here is derived from an EMBL/GenBank/DDBJ whole genome shotgun (WGS) entry which is preliminary data.</text>
</comment>
<dbReference type="Pfam" id="PF00005">
    <property type="entry name" value="ABC_tran"/>
    <property type="match status" value="1"/>
</dbReference>
<evidence type="ECO:0000256" key="2">
    <source>
        <dbReference type="ARBA" id="ARBA00022448"/>
    </source>
</evidence>
<dbReference type="InterPro" id="IPR000383">
    <property type="entry name" value="Xaa-Pro-like_dom"/>
</dbReference>
<dbReference type="SMART" id="SM00939">
    <property type="entry name" value="PepX_C"/>
    <property type="match status" value="1"/>
</dbReference>
<accession>A0ABS9Q531</accession>
<dbReference type="InterPro" id="IPR003593">
    <property type="entry name" value="AAA+_ATPase"/>
</dbReference>
<keyword evidence="7" id="KW-1133">Transmembrane helix</keyword>
<dbReference type="Proteomes" id="UP001521931">
    <property type="component" value="Unassembled WGS sequence"/>
</dbReference>
<dbReference type="Pfam" id="PF02129">
    <property type="entry name" value="Peptidase_S15"/>
    <property type="match status" value="1"/>
</dbReference>
<gene>
    <name evidence="10" type="ORF">MHL29_13870</name>
</gene>
<feature type="chain" id="PRO_5047410258" evidence="8">
    <location>
        <begin position="28"/>
        <end position="1046"/>
    </location>
</feature>
<keyword evidence="4 10" id="KW-0378">Hydrolase</keyword>
<evidence type="ECO:0000256" key="1">
    <source>
        <dbReference type="ARBA" id="ARBA00005417"/>
    </source>
</evidence>
<dbReference type="InterPro" id="IPR013736">
    <property type="entry name" value="Xaa-Pro_dipept_C"/>
</dbReference>
<keyword evidence="3" id="KW-0547">Nucleotide-binding</keyword>
<reference evidence="10 11" key="1">
    <citation type="submission" date="2022-02" db="EMBL/GenBank/DDBJ databases">
        <title>Uncovering new skin microbiome diversity through culturing and metagenomics.</title>
        <authorList>
            <person name="Conlan S."/>
            <person name="Deming C."/>
            <person name="Nisc Comparative Sequencing Program N."/>
            <person name="Segre J.A."/>
        </authorList>
    </citation>
    <scope>NUCLEOTIDE SEQUENCE [LARGE SCALE GENOMIC DNA]</scope>
    <source>
        <strain evidence="10 11">ACRQZ</strain>
    </source>
</reference>
<evidence type="ECO:0000313" key="11">
    <source>
        <dbReference type="Proteomes" id="UP001521931"/>
    </source>
</evidence>
<evidence type="ECO:0000256" key="7">
    <source>
        <dbReference type="SAM" id="Phobius"/>
    </source>
</evidence>
<dbReference type="Gene3D" id="3.40.50.1820">
    <property type="entry name" value="alpha/beta hydrolase"/>
    <property type="match status" value="1"/>
</dbReference>
<dbReference type="InterPro" id="IPR029058">
    <property type="entry name" value="AB_hydrolase_fold"/>
</dbReference>
<dbReference type="InterPro" id="IPR027417">
    <property type="entry name" value="P-loop_NTPase"/>
</dbReference>
<evidence type="ECO:0000259" key="9">
    <source>
        <dbReference type="PROSITE" id="PS50893"/>
    </source>
</evidence>
<evidence type="ECO:0000256" key="8">
    <source>
        <dbReference type="SAM" id="SignalP"/>
    </source>
</evidence>
<feature type="transmembrane region" description="Helical" evidence="7">
    <location>
        <begin position="667"/>
        <end position="690"/>
    </location>
</feature>
<dbReference type="PANTHER" id="PTHR43335">
    <property type="entry name" value="ABC TRANSPORTER, ATP-BINDING PROTEIN"/>
    <property type="match status" value="1"/>
</dbReference>
<feature type="compositionally biased region" description="Gly residues" evidence="6">
    <location>
        <begin position="1008"/>
        <end position="1019"/>
    </location>
</feature>
<feature type="signal peptide" evidence="8">
    <location>
        <begin position="1"/>
        <end position="27"/>
    </location>
</feature>
<dbReference type="PROSITE" id="PS50893">
    <property type="entry name" value="ABC_TRANSPORTER_2"/>
    <property type="match status" value="1"/>
</dbReference>
<dbReference type="GO" id="GO:0016787">
    <property type="term" value="F:hydrolase activity"/>
    <property type="evidence" value="ECO:0007669"/>
    <property type="project" value="UniProtKB-KW"/>
</dbReference>
<dbReference type="RefSeq" id="WP_239265425.1">
    <property type="nucleotide sequence ID" value="NZ_JAKRCV010000052.1"/>
</dbReference>
<evidence type="ECO:0000313" key="10">
    <source>
        <dbReference type="EMBL" id="MCG7322967.1"/>
    </source>
</evidence>
<dbReference type="SMART" id="SM00382">
    <property type="entry name" value="AAA"/>
    <property type="match status" value="1"/>
</dbReference>
<dbReference type="CDD" id="cd03268">
    <property type="entry name" value="ABC_BcrA_bacitracin_resist"/>
    <property type="match status" value="1"/>
</dbReference>
<protein>
    <submittedName>
        <fullName evidence="10">Alpha/beta fold hydrolase</fullName>
    </submittedName>
</protein>
<comment type="similarity">
    <text evidence="1">Belongs to the ABC transporter superfamily.</text>
</comment>
<dbReference type="PANTHER" id="PTHR43335:SF4">
    <property type="entry name" value="ABC TRANSPORTER, ATP-BINDING PROTEIN"/>
    <property type="match status" value="1"/>
</dbReference>
<dbReference type="EMBL" id="JAKRCV010000052">
    <property type="protein sequence ID" value="MCG7322967.1"/>
    <property type="molecule type" value="Genomic_DNA"/>
</dbReference>
<keyword evidence="5" id="KW-0067">ATP-binding</keyword>
<dbReference type="Pfam" id="PF08530">
    <property type="entry name" value="PepX_C"/>
    <property type="match status" value="1"/>
</dbReference>
<dbReference type="Gene3D" id="2.60.120.260">
    <property type="entry name" value="Galactose-binding domain-like"/>
    <property type="match status" value="1"/>
</dbReference>
<keyword evidence="11" id="KW-1185">Reference proteome</keyword>
<evidence type="ECO:0000256" key="3">
    <source>
        <dbReference type="ARBA" id="ARBA00022741"/>
    </source>
</evidence>
<dbReference type="SUPFAM" id="SSF53474">
    <property type="entry name" value="alpha/beta-Hydrolases"/>
    <property type="match status" value="1"/>
</dbReference>
<evidence type="ECO:0000256" key="5">
    <source>
        <dbReference type="ARBA" id="ARBA00022840"/>
    </source>
</evidence>
<feature type="compositionally biased region" description="Gly residues" evidence="6">
    <location>
        <begin position="439"/>
        <end position="504"/>
    </location>
</feature>
<keyword evidence="8" id="KW-0732">Signal</keyword>
<keyword evidence="7" id="KW-0812">Transmembrane</keyword>
<dbReference type="InterPro" id="IPR008979">
    <property type="entry name" value="Galactose-bd-like_sf"/>
</dbReference>
<proteinExistence type="inferred from homology"/>
<dbReference type="PROSITE" id="PS00211">
    <property type="entry name" value="ABC_TRANSPORTER_1"/>
    <property type="match status" value="1"/>
</dbReference>
<feature type="region of interest" description="Disordered" evidence="6">
    <location>
        <begin position="400"/>
        <end position="504"/>
    </location>
</feature>
<name>A0ABS9Q531_9MICO</name>
<organism evidence="10 11">
    <name type="scientific">Arsenicicoccus bolidensis</name>
    <dbReference type="NCBI Taxonomy" id="229480"/>
    <lineage>
        <taxon>Bacteria</taxon>
        <taxon>Bacillati</taxon>
        <taxon>Actinomycetota</taxon>
        <taxon>Actinomycetes</taxon>
        <taxon>Micrococcales</taxon>
        <taxon>Intrasporangiaceae</taxon>
        <taxon>Arsenicicoccus</taxon>
    </lineage>
</organism>
<dbReference type="SUPFAM" id="SSF49785">
    <property type="entry name" value="Galactose-binding domain-like"/>
    <property type="match status" value="1"/>
</dbReference>
<keyword evidence="2" id="KW-0813">Transport</keyword>
<dbReference type="InterPro" id="IPR003439">
    <property type="entry name" value="ABC_transporter-like_ATP-bd"/>
</dbReference>
<dbReference type="InterPro" id="IPR017871">
    <property type="entry name" value="ABC_transporter-like_CS"/>
</dbReference>
<sequence>MRRRLAAMAVLTTALAMTPAISVPASASVPVSASLSVPVQRVSAEVREEALHVPVKAEPDGSTVTLDAAVVAPTSTGRHPAVVLAHGFGGSKADLMERARELAGQGYVALAYTARGFGASGGRIHLDDPDYEIADASRLLDTLAGRADVQLDAAKDPRVGVAGGSYGGALGVMLAGTDRRVDAVVAGITWNDLSETFVPGGVGSAPGVLKRRWASIFFSSAIGQARPTGATNAPLGPDAALCGRFDPTICRLFLDAATTGRPSPALEQVLRRHGPVAVSGKVTAPTLLVQGMRDSFVGLGEADETAQQLAANGTPVAVRWFDGGHDGGAEPSDATTLLPWFQRYLTDQGRQQAGADPRAGMPLPAFSAPLAAQGGEREVTLTRPPRLDQAPADATRVTLAPATGQAPGNGNGSNSSPARPMRLLSPPGGDPAAMSNLGALGGALGAGTSGGSASGGAESDGGSGGSDGNASSGSGGTTGGSGSSGGSGSGGSNGSGGSGGSGGSSGNGGLDLAAAAGYSIAALPGQHAAFDTVPLEDRVDVVGAPRVRLRVTSTARDATLFVSLWRVTPSGPVSPRSQVVPVRITTTPGTPVDVDVPLPAGTYAMAQGSRWRVLVSATDAGFAVPTDARAYAVSLADSSLVLPSVPAQAVTDPQAGGDGIRSVDREVVWAAAGLAALLLAISALAGIAVWRRRRGDRRDTRAEDAEVPLVVEHLVKTYKDGHRAVDDVSWRAEAGQVVGLLGPNGAGKTTTMRMLVGLIRADSGAVHVLGQPVHAGSPVLGRVGALIEGPGFLPHLTGRQNLDAYWRATGRDPADAHVDEALEVAALGGAVDRPVRTYSQGMRQRLGIAQAMLGRPEVLLLDEPTNGLDPPQIAAMRPILRDYASTGRTVVVSSHLLSEVEQTCTHVVVMNRGRVITSGSVADLTSGDGTTVVTLGPDCDPAAVEHALRTGPLGPSLHELSLDRHARTLTLVSDASRGAIVSAVVQAGGDVDSVVPRRRLEEVFLGVIGGDGPATGGGDDGPDRADDLDDPDGRTRMDSLRQVRAR</sequence>
<evidence type="ECO:0000256" key="6">
    <source>
        <dbReference type="SAM" id="MobiDB-lite"/>
    </source>
</evidence>
<keyword evidence="7" id="KW-0472">Membrane</keyword>
<dbReference type="SUPFAM" id="SSF52540">
    <property type="entry name" value="P-loop containing nucleoside triphosphate hydrolases"/>
    <property type="match status" value="1"/>
</dbReference>
<feature type="region of interest" description="Disordered" evidence="6">
    <location>
        <begin position="374"/>
        <end position="393"/>
    </location>
</feature>
<feature type="domain" description="ABC transporter" evidence="9">
    <location>
        <begin position="709"/>
        <end position="937"/>
    </location>
</feature>
<feature type="compositionally biased region" description="Polar residues" evidence="6">
    <location>
        <begin position="406"/>
        <end position="417"/>
    </location>
</feature>